<dbReference type="Gene3D" id="3.40.50.300">
    <property type="entry name" value="P-loop containing nucleotide triphosphate hydrolases"/>
    <property type="match status" value="1"/>
</dbReference>
<evidence type="ECO:0000313" key="2">
    <source>
        <dbReference type="Proteomes" id="UP000281112"/>
    </source>
</evidence>
<dbReference type="SUPFAM" id="SSF52540">
    <property type="entry name" value="P-loop containing nucleoside triphosphate hydrolases"/>
    <property type="match status" value="1"/>
</dbReference>
<organism evidence="1 2">
    <name type="scientific">Vibrio viridaestus</name>
    <dbReference type="NCBI Taxonomy" id="2487322"/>
    <lineage>
        <taxon>Bacteria</taxon>
        <taxon>Pseudomonadati</taxon>
        <taxon>Pseudomonadota</taxon>
        <taxon>Gammaproteobacteria</taxon>
        <taxon>Vibrionales</taxon>
        <taxon>Vibrionaceae</taxon>
        <taxon>Vibrio</taxon>
    </lineage>
</organism>
<comment type="caution">
    <text evidence="1">The sequence shown here is derived from an EMBL/GenBank/DDBJ whole genome shotgun (WGS) entry which is preliminary data.</text>
</comment>
<name>A0A3N9TGJ6_9VIBR</name>
<dbReference type="AlphaFoldDB" id="A0A3N9TGJ6"/>
<dbReference type="InterPro" id="IPR027417">
    <property type="entry name" value="P-loop_NTPase"/>
</dbReference>
<evidence type="ECO:0000313" key="1">
    <source>
        <dbReference type="EMBL" id="RQW63397.1"/>
    </source>
</evidence>
<reference evidence="1 2" key="1">
    <citation type="submission" date="2018-11" db="EMBL/GenBank/DDBJ databases">
        <title>Vibrio LJC006 sp. nov., isolated from seawater during the bloom of the enteromorpha.</title>
        <authorList>
            <person name="Liang J."/>
        </authorList>
    </citation>
    <scope>NUCLEOTIDE SEQUENCE [LARGE SCALE GENOMIC DNA]</scope>
    <source>
        <strain evidence="1 2">LJC006</strain>
    </source>
</reference>
<dbReference type="EMBL" id="RJVQ01000003">
    <property type="protein sequence ID" value="RQW63397.1"/>
    <property type="molecule type" value="Genomic_DNA"/>
</dbReference>
<sequence>MYMETVLMLSSNITFTQTTFAHEAMLEEQHNVHSELFDQLAQTIRSNQWIWFTSQSIRPSLQQLSASNIPVNQVIQLKASAHLTEFEVARKAIKSGNASALVVSKQISKLEQNILRDLSDEIGCQLFFIDSAKSFYH</sequence>
<keyword evidence="2" id="KW-1185">Reference proteome</keyword>
<proteinExistence type="predicted"/>
<accession>A0A3N9TGJ6</accession>
<protein>
    <submittedName>
        <fullName evidence="1">Uncharacterized protein</fullName>
    </submittedName>
</protein>
<dbReference type="Proteomes" id="UP000281112">
    <property type="component" value="Unassembled WGS sequence"/>
</dbReference>
<gene>
    <name evidence="1" type="ORF">EES38_09110</name>
</gene>